<evidence type="ECO:0000313" key="8">
    <source>
        <dbReference type="EMBL" id="MBC3882528.1"/>
    </source>
</evidence>
<dbReference type="FunFam" id="3.40.50.150:FF:000053">
    <property type="entry name" value="Release factor glutamine methyltransferase"/>
    <property type="match status" value="1"/>
</dbReference>
<accession>A0A923KQ49</accession>
<keyword evidence="2 5" id="KW-0808">Transferase</keyword>
<dbReference type="RefSeq" id="WP_186917135.1">
    <property type="nucleotide sequence ID" value="NZ_JACOFZ010000005.1"/>
</dbReference>
<dbReference type="InterPro" id="IPR050320">
    <property type="entry name" value="N5-glutamine_MTase"/>
</dbReference>
<keyword evidence="1 5" id="KW-0489">Methyltransferase</keyword>
<dbReference type="InterPro" id="IPR019874">
    <property type="entry name" value="RF_methyltr_PrmC"/>
</dbReference>
<dbReference type="NCBIfam" id="TIGR03534">
    <property type="entry name" value="RF_mod_PrmC"/>
    <property type="match status" value="1"/>
</dbReference>
<dbReference type="Pfam" id="PF05175">
    <property type="entry name" value="MTS"/>
    <property type="match status" value="1"/>
</dbReference>
<dbReference type="InterPro" id="IPR029063">
    <property type="entry name" value="SAM-dependent_MTases_sf"/>
</dbReference>
<reference evidence="8" key="1">
    <citation type="submission" date="2020-08" db="EMBL/GenBank/DDBJ databases">
        <title>Novel species isolated from subtropical streams in China.</title>
        <authorList>
            <person name="Lu H."/>
        </authorList>
    </citation>
    <scope>NUCLEOTIDE SEQUENCE</scope>
    <source>
        <strain evidence="8">LX22W</strain>
    </source>
</reference>
<gene>
    <name evidence="5 8" type="primary">prmC</name>
    <name evidence="8" type="ORF">H8K36_14145</name>
</gene>
<dbReference type="HAMAP" id="MF_02126">
    <property type="entry name" value="RF_methyltr_PrmC"/>
    <property type="match status" value="1"/>
</dbReference>
<dbReference type="PROSITE" id="PS00092">
    <property type="entry name" value="N6_MTASE"/>
    <property type="match status" value="1"/>
</dbReference>
<dbReference type="CDD" id="cd02440">
    <property type="entry name" value="AdoMet_MTases"/>
    <property type="match status" value="1"/>
</dbReference>
<evidence type="ECO:0000256" key="4">
    <source>
        <dbReference type="ARBA" id="ARBA00048391"/>
    </source>
</evidence>
<evidence type="ECO:0000313" key="9">
    <source>
        <dbReference type="Proteomes" id="UP000627446"/>
    </source>
</evidence>
<dbReference type="GO" id="GO:0032259">
    <property type="term" value="P:methylation"/>
    <property type="evidence" value="ECO:0007669"/>
    <property type="project" value="UniProtKB-KW"/>
</dbReference>
<feature type="binding site" evidence="5">
    <location>
        <position position="140"/>
    </location>
    <ligand>
        <name>S-adenosyl-L-methionine</name>
        <dbReference type="ChEBI" id="CHEBI:59789"/>
    </ligand>
</feature>
<keyword evidence="9" id="KW-1185">Reference proteome</keyword>
<proteinExistence type="inferred from homology"/>
<protein>
    <recommendedName>
        <fullName evidence="5">Release factor glutamine methyltransferase</fullName>
        <shortName evidence="5">RF MTase</shortName>
        <ecNumber evidence="5">2.1.1.297</ecNumber>
    </recommendedName>
    <alternativeName>
        <fullName evidence="5">N5-glutamine methyltransferase PrmC</fullName>
    </alternativeName>
    <alternativeName>
        <fullName evidence="5">Protein-(glutamine-N5) MTase PrmC</fullName>
    </alternativeName>
    <alternativeName>
        <fullName evidence="5">Protein-glutamine N-methyltransferase PrmC</fullName>
    </alternativeName>
</protein>
<dbReference type="Pfam" id="PF17827">
    <property type="entry name" value="PrmC_N"/>
    <property type="match status" value="1"/>
</dbReference>
<feature type="binding site" evidence="5">
    <location>
        <position position="170"/>
    </location>
    <ligand>
        <name>S-adenosyl-L-methionine</name>
        <dbReference type="ChEBI" id="CHEBI:59789"/>
    </ligand>
</feature>
<dbReference type="PANTHER" id="PTHR18895:SF74">
    <property type="entry name" value="MTRF1L RELEASE FACTOR GLUTAMINE METHYLTRANSFERASE"/>
    <property type="match status" value="1"/>
</dbReference>
<comment type="catalytic activity">
    <reaction evidence="4 5">
        <text>L-glutaminyl-[peptide chain release factor] + S-adenosyl-L-methionine = N(5)-methyl-L-glutaminyl-[peptide chain release factor] + S-adenosyl-L-homocysteine + H(+)</text>
        <dbReference type="Rhea" id="RHEA:42896"/>
        <dbReference type="Rhea" id="RHEA-COMP:10271"/>
        <dbReference type="Rhea" id="RHEA-COMP:10272"/>
        <dbReference type="ChEBI" id="CHEBI:15378"/>
        <dbReference type="ChEBI" id="CHEBI:30011"/>
        <dbReference type="ChEBI" id="CHEBI:57856"/>
        <dbReference type="ChEBI" id="CHEBI:59789"/>
        <dbReference type="ChEBI" id="CHEBI:61891"/>
        <dbReference type="EC" id="2.1.1.297"/>
    </reaction>
</comment>
<dbReference type="InterPro" id="IPR007848">
    <property type="entry name" value="Small_mtfrase_dom"/>
</dbReference>
<dbReference type="InterPro" id="IPR002052">
    <property type="entry name" value="DNA_methylase_N6_adenine_CS"/>
</dbReference>
<dbReference type="Gene3D" id="1.10.8.10">
    <property type="entry name" value="DNA helicase RuvA subunit, C-terminal domain"/>
    <property type="match status" value="1"/>
</dbReference>
<dbReference type="SUPFAM" id="SSF53335">
    <property type="entry name" value="S-adenosyl-L-methionine-dependent methyltransferases"/>
    <property type="match status" value="1"/>
</dbReference>
<feature type="domain" description="Methyltransferase small" evidence="6">
    <location>
        <begin position="96"/>
        <end position="196"/>
    </location>
</feature>
<sequence length="280" mass="31261">MSLLFQEGDTLAYCLRHSPLDALETRMLIEHVTGYSRVQLITQSETPLNVAQATQLSQFVQSRLDGQPIAYLLGEREFFGLRFAVSPAVLIPRPDTELLVELALEHTPRPANILDLGTGSGAIAISLAVQDTQLKVTAADISPAALEIAQRNAIDLCQPDQQVRFFESNWYQQLPPERFHTIVSNPPYIVKDDEHLSLGDLRFEPIDALTDHADGLSAYRQIITGAPDFLEIGGWLLMEHGYHQAEEVQALLKDANFKEVRSWQDLAGIRRVTGGRWHGN</sequence>
<comment type="function">
    <text evidence="5">Methylates the class 1 translation termination release factors RF1/PrfA and RF2/PrfB on the glutamine residue of the universally conserved GGQ motif.</text>
</comment>
<dbReference type="InterPro" id="IPR004556">
    <property type="entry name" value="HemK-like"/>
</dbReference>
<evidence type="ECO:0000259" key="7">
    <source>
        <dbReference type="Pfam" id="PF17827"/>
    </source>
</evidence>
<dbReference type="PANTHER" id="PTHR18895">
    <property type="entry name" value="HEMK METHYLTRANSFERASE"/>
    <property type="match status" value="1"/>
</dbReference>
<evidence type="ECO:0000256" key="2">
    <source>
        <dbReference type="ARBA" id="ARBA00022679"/>
    </source>
</evidence>
<evidence type="ECO:0000259" key="6">
    <source>
        <dbReference type="Pfam" id="PF05175"/>
    </source>
</evidence>
<dbReference type="NCBIfam" id="TIGR00536">
    <property type="entry name" value="hemK_fam"/>
    <property type="match status" value="1"/>
</dbReference>
<evidence type="ECO:0000256" key="3">
    <source>
        <dbReference type="ARBA" id="ARBA00022691"/>
    </source>
</evidence>
<dbReference type="InterPro" id="IPR040758">
    <property type="entry name" value="PrmC_N"/>
</dbReference>
<dbReference type="GO" id="GO:0102559">
    <property type="term" value="F:peptide chain release factor N(5)-glutamine methyltransferase activity"/>
    <property type="evidence" value="ECO:0007669"/>
    <property type="project" value="UniProtKB-EC"/>
</dbReference>
<organism evidence="8 9">
    <name type="scientific">Undibacterium nitidum</name>
    <dbReference type="NCBI Taxonomy" id="2762298"/>
    <lineage>
        <taxon>Bacteria</taxon>
        <taxon>Pseudomonadati</taxon>
        <taxon>Pseudomonadota</taxon>
        <taxon>Betaproteobacteria</taxon>
        <taxon>Burkholderiales</taxon>
        <taxon>Oxalobacteraceae</taxon>
        <taxon>Undibacterium</taxon>
    </lineage>
</organism>
<keyword evidence="3 5" id="KW-0949">S-adenosyl-L-methionine</keyword>
<comment type="caution">
    <text evidence="8">The sequence shown here is derived from an EMBL/GenBank/DDBJ whole genome shotgun (WGS) entry which is preliminary data.</text>
</comment>
<dbReference type="EC" id="2.1.1.297" evidence="5"/>
<dbReference type="Gene3D" id="3.40.50.150">
    <property type="entry name" value="Vaccinia Virus protein VP39"/>
    <property type="match status" value="1"/>
</dbReference>
<dbReference type="EMBL" id="JACOFZ010000005">
    <property type="protein sequence ID" value="MBC3882528.1"/>
    <property type="molecule type" value="Genomic_DNA"/>
</dbReference>
<dbReference type="AlphaFoldDB" id="A0A923KQ49"/>
<comment type="similarity">
    <text evidence="5">Belongs to the protein N5-glutamine methyltransferase family. PrmC subfamily.</text>
</comment>
<feature type="binding site" evidence="5">
    <location>
        <begin position="185"/>
        <end position="188"/>
    </location>
    <ligand>
        <name>substrate</name>
    </ligand>
</feature>
<feature type="binding site" evidence="5">
    <location>
        <begin position="117"/>
        <end position="121"/>
    </location>
    <ligand>
        <name>S-adenosyl-L-methionine</name>
        <dbReference type="ChEBI" id="CHEBI:59789"/>
    </ligand>
</feature>
<evidence type="ECO:0000256" key="1">
    <source>
        <dbReference type="ARBA" id="ARBA00022603"/>
    </source>
</evidence>
<dbReference type="Proteomes" id="UP000627446">
    <property type="component" value="Unassembled WGS sequence"/>
</dbReference>
<feature type="domain" description="Release factor glutamine methyltransferase N-terminal" evidence="7">
    <location>
        <begin position="15"/>
        <end position="74"/>
    </location>
</feature>
<evidence type="ECO:0000256" key="5">
    <source>
        <dbReference type="HAMAP-Rule" id="MF_02126"/>
    </source>
</evidence>
<name>A0A923KQ49_9BURK</name>
<feature type="binding site" evidence="5">
    <location>
        <position position="185"/>
    </location>
    <ligand>
        <name>S-adenosyl-L-methionine</name>
        <dbReference type="ChEBI" id="CHEBI:59789"/>
    </ligand>
</feature>
<dbReference type="GO" id="GO:0003676">
    <property type="term" value="F:nucleic acid binding"/>
    <property type="evidence" value="ECO:0007669"/>
    <property type="project" value="InterPro"/>
</dbReference>